<proteinExistence type="predicted"/>
<accession>A0ACC3YTH1</accession>
<evidence type="ECO:0000313" key="2">
    <source>
        <dbReference type="Proteomes" id="UP000805649"/>
    </source>
</evidence>
<gene>
    <name evidence="1" type="ORF">CTRU02_211256</name>
</gene>
<dbReference type="Proteomes" id="UP000805649">
    <property type="component" value="Unassembled WGS sequence"/>
</dbReference>
<dbReference type="EMBL" id="VUJX02000007">
    <property type="protein sequence ID" value="KAL0934457.1"/>
    <property type="molecule type" value="Genomic_DNA"/>
</dbReference>
<organism evidence="1 2">
    <name type="scientific">Colletotrichum truncatum</name>
    <name type="common">Anthracnose fungus</name>
    <name type="synonym">Colletotrichum capsici</name>
    <dbReference type="NCBI Taxonomy" id="5467"/>
    <lineage>
        <taxon>Eukaryota</taxon>
        <taxon>Fungi</taxon>
        <taxon>Dikarya</taxon>
        <taxon>Ascomycota</taxon>
        <taxon>Pezizomycotina</taxon>
        <taxon>Sordariomycetes</taxon>
        <taxon>Hypocreomycetidae</taxon>
        <taxon>Glomerellales</taxon>
        <taxon>Glomerellaceae</taxon>
        <taxon>Colletotrichum</taxon>
        <taxon>Colletotrichum truncatum species complex</taxon>
    </lineage>
</organism>
<evidence type="ECO:0000313" key="1">
    <source>
        <dbReference type="EMBL" id="KAL0934457.1"/>
    </source>
</evidence>
<comment type="caution">
    <text evidence="1">The sequence shown here is derived from an EMBL/GenBank/DDBJ whole genome shotgun (WGS) entry which is preliminary data.</text>
</comment>
<keyword evidence="2" id="KW-1185">Reference proteome</keyword>
<protein>
    <submittedName>
        <fullName evidence="1">FAD binding domain-containing protein</fullName>
    </submittedName>
</protein>
<reference evidence="1 2" key="1">
    <citation type="journal article" date="2020" name="Phytopathology">
        <title>Genome Sequence Resources of Colletotrichum truncatum, C. plurivorum, C. musicola, and C. sojae: Four Species Pathogenic to Soybean (Glycine max).</title>
        <authorList>
            <person name="Rogerio F."/>
            <person name="Boufleur T.R."/>
            <person name="Ciampi-Guillardi M."/>
            <person name="Sukno S.A."/>
            <person name="Thon M.R."/>
            <person name="Massola Junior N.S."/>
            <person name="Baroncelli R."/>
        </authorList>
    </citation>
    <scope>NUCLEOTIDE SEQUENCE [LARGE SCALE GENOMIC DNA]</scope>
    <source>
        <strain evidence="1 2">CMES1059</strain>
    </source>
</reference>
<name>A0ACC3YTH1_COLTU</name>
<sequence length="573" mass="65317">MARIQGFEGMQYSRVGDEDEQQDYAFFNRQYATSSYQKEHDMNPNLIVRPKHDNDVVKAVNWARDNKVAVAVKSGGHQYSGASSTSGNNIQLDLSNTYKDLMILKPKEPIAEDRALVYVGVSTTMMELNNYLKHNKLFVPTGQCAFVGVGGHGQTGGYGQLGRSFGLFGDHIRTIRLVCHDGVIRDKTKENDPDLFYGILGGSPGNFGIITHFIVEVYKAKSYLGTVAGPNGFKGPHGIKALWIYTREVLEKLLTAIAKMADDPNFPRGFDICVSVLSTEFPITALFKELNDASVWDRVQEHIRKVLEDKFLKFLNGKFPASVILYAQWCPTSKEDKYDAKVDAWFNNFRQLKGLLENESLQFNEFDMPMSDMTAQWIFPKAREFDLPYVKRTYATKSTTLQKDGWVKAVVDRIDLIYSQDKFLEGNPGETDFERFLRCKLAVQVQCYGGNKSRFNLNKDNGTSYSWRDSSVVQTLDCFHEPDEKSKKYALEWQAKNDSIMNGPQSPFSKQDRRVLWGSWGDWNMADEKVWKCYYEDKEKYERLGKIRAKADPDGIFTANPFAVTRATTVTRR</sequence>